<dbReference type="RefSeq" id="WP_249603508.1">
    <property type="nucleotide sequence ID" value="NZ_JAKHSK010000059.1"/>
</dbReference>
<dbReference type="AlphaFoldDB" id="A0A9X2CNR0"/>
<name>A0A9X2CNR0_9FLAO</name>
<gene>
    <name evidence="2" type="ORF">L1967_21270</name>
</gene>
<reference evidence="2" key="1">
    <citation type="submission" date="2022-01" db="EMBL/GenBank/DDBJ databases">
        <title>Genome sequencing of Zunongwangia sp. M21534 genome.</title>
        <authorList>
            <person name="Chen Y."/>
            <person name="Dong C."/>
            <person name="Shao Z."/>
        </authorList>
    </citation>
    <scope>NUCLEOTIDE SEQUENCE</scope>
    <source>
        <strain evidence="2">MCCC M21534</strain>
    </source>
</reference>
<evidence type="ECO:0000256" key="1">
    <source>
        <dbReference type="SAM" id="MobiDB-lite"/>
    </source>
</evidence>
<dbReference type="EMBL" id="JAKHSK010000059">
    <property type="protein sequence ID" value="MCL6220830.1"/>
    <property type="molecule type" value="Genomic_DNA"/>
</dbReference>
<comment type="caution">
    <text evidence="2">The sequence shown here is derived from an EMBL/GenBank/DDBJ whole genome shotgun (WGS) entry which is preliminary data.</text>
</comment>
<evidence type="ECO:0000313" key="2">
    <source>
        <dbReference type="EMBL" id="MCL6220830.1"/>
    </source>
</evidence>
<sequence length="59" mass="6679">MAIILKSRRSPAQSPPPKTFPFLKRKCPARKNVPVNGQSGHWTGRWGLFNYRNATTVGR</sequence>
<accession>A0A9X2CNR0</accession>
<proteinExistence type="predicted"/>
<organism evidence="2 3">
    <name type="scientific">Zunongwangia pacifica</name>
    <dbReference type="NCBI Taxonomy" id="2911062"/>
    <lineage>
        <taxon>Bacteria</taxon>
        <taxon>Pseudomonadati</taxon>
        <taxon>Bacteroidota</taxon>
        <taxon>Flavobacteriia</taxon>
        <taxon>Flavobacteriales</taxon>
        <taxon>Flavobacteriaceae</taxon>
        <taxon>Zunongwangia</taxon>
    </lineage>
</organism>
<keyword evidence="3" id="KW-1185">Reference proteome</keyword>
<protein>
    <submittedName>
        <fullName evidence="2">Uncharacterized protein</fullName>
    </submittedName>
</protein>
<dbReference type="Proteomes" id="UP001139521">
    <property type="component" value="Unassembled WGS sequence"/>
</dbReference>
<evidence type="ECO:0000313" key="3">
    <source>
        <dbReference type="Proteomes" id="UP001139521"/>
    </source>
</evidence>
<feature type="region of interest" description="Disordered" evidence="1">
    <location>
        <begin position="1"/>
        <end position="24"/>
    </location>
</feature>